<keyword evidence="3 11" id="KW-0812">Transmembrane</keyword>
<keyword evidence="4 11" id="KW-0769">Symport</keyword>
<feature type="transmembrane region" description="Helical" evidence="11">
    <location>
        <begin position="331"/>
        <end position="356"/>
    </location>
</feature>
<dbReference type="GeneTree" id="ENSGT00940000156073"/>
<dbReference type="OMA" id="IMNLAPY"/>
<reference evidence="12" key="2">
    <citation type="submission" date="2025-09" db="UniProtKB">
        <authorList>
            <consortium name="Ensembl"/>
        </authorList>
    </citation>
    <scope>IDENTIFICATION</scope>
</reference>
<feature type="transmembrane region" description="Helical" evidence="11">
    <location>
        <begin position="60"/>
        <end position="80"/>
    </location>
</feature>
<feature type="transmembrane region" description="Helical" evidence="11">
    <location>
        <begin position="260"/>
        <end position="281"/>
    </location>
</feature>
<evidence type="ECO:0000256" key="4">
    <source>
        <dbReference type="ARBA" id="ARBA00022847"/>
    </source>
</evidence>
<dbReference type="GO" id="GO:0005313">
    <property type="term" value="F:L-glutamate transmembrane transporter activity"/>
    <property type="evidence" value="ECO:0007669"/>
    <property type="project" value="TreeGrafter"/>
</dbReference>
<dbReference type="GO" id="GO:0015175">
    <property type="term" value="F:neutral L-amino acid transmembrane transporter activity"/>
    <property type="evidence" value="ECO:0007669"/>
    <property type="project" value="TreeGrafter"/>
</dbReference>
<dbReference type="Pfam" id="PF00375">
    <property type="entry name" value="SDF"/>
    <property type="match status" value="1"/>
</dbReference>
<dbReference type="PANTHER" id="PTHR11958:SF22">
    <property type="entry name" value="EXCITATORY AMINO ACID TRANSPORTER 5"/>
    <property type="match status" value="1"/>
</dbReference>
<dbReference type="AlphaFoldDB" id="A0A2K6EE57"/>
<evidence type="ECO:0000256" key="2">
    <source>
        <dbReference type="ARBA" id="ARBA00022448"/>
    </source>
</evidence>
<organism evidence="12 13">
    <name type="scientific">Propithecus coquereli</name>
    <name type="common">Coquerel's sifaka</name>
    <name type="synonym">Propithecus verreauxi coquereli</name>
    <dbReference type="NCBI Taxonomy" id="379532"/>
    <lineage>
        <taxon>Eukaryota</taxon>
        <taxon>Metazoa</taxon>
        <taxon>Chordata</taxon>
        <taxon>Craniata</taxon>
        <taxon>Vertebrata</taxon>
        <taxon>Euteleostomi</taxon>
        <taxon>Mammalia</taxon>
        <taxon>Eutheria</taxon>
        <taxon>Euarchontoglires</taxon>
        <taxon>Primates</taxon>
        <taxon>Strepsirrhini</taxon>
        <taxon>Lemuriformes</taxon>
        <taxon>Indriidae</taxon>
        <taxon>Propithecus</taxon>
    </lineage>
</organism>
<dbReference type="Proteomes" id="UP000233160">
    <property type="component" value="Unassembled WGS sequence"/>
</dbReference>
<dbReference type="Ensembl" id="ENSPCOT00000000052.1">
    <property type="protein sequence ID" value="ENSPCOP00000000027.1"/>
    <property type="gene ID" value="ENSPCOG00000000052.1"/>
</dbReference>
<evidence type="ECO:0000256" key="5">
    <source>
        <dbReference type="ARBA" id="ARBA00022989"/>
    </source>
</evidence>
<keyword evidence="7" id="KW-0325">Glycoprotein</keyword>
<dbReference type="SUPFAM" id="SSF118215">
    <property type="entry name" value="Proton glutamate symport protein"/>
    <property type="match status" value="1"/>
</dbReference>
<evidence type="ECO:0000256" key="8">
    <source>
        <dbReference type="ARBA" id="ARBA00047601"/>
    </source>
</evidence>
<evidence type="ECO:0000256" key="9">
    <source>
        <dbReference type="ARBA" id="ARBA00048715"/>
    </source>
</evidence>
<dbReference type="PANTHER" id="PTHR11958">
    <property type="entry name" value="SODIUM/DICARBOXYLATE SYMPORTER-RELATED"/>
    <property type="match status" value="1"/>
</dbReference>
<comment type="subcellular location">
    <subcellularLocation>
        <location evidence="1 11">Membrane</location>
        <topology evidence="1 11">Multi-pass membrane protein</topology>
    </subcellularLocation>
</comment>
<comment type="catalytic activity">
    <reaction evidence="10">
        <text>D-aspartate(out) + K(+)(in) + 3 Na(+)(out) + H(+)(out) = D-aspartate(in) + K(+)(out) + 3 Na(+)(in) + H(+)(in)</text>
        <dbReference type="Rhea" id="RHEA:71379"/>
        <dbReference type="ChEBI" id="CHEBI:15378"/>
        <dbReference type="ChEBI" id="CHEBI:29101"/>
        <dbReference type="ChEBI" id="CHEBI:29103"/>
        <dbReference type="ChEBI" id="CHEBI:29990"/>
    </reaction>
</comment>
<comment type="catalytic activity">
    <reaction evidence="8">
        <text>K(+)(in) + L-glutamate(out) + 3 Na(+)(out) + H(+)(out) = K(+)(out) + L-glutamate(in) + 3 Na(+)(in) + H(+)(in)</text>
        <dbReference type="Rhea" id="RHEA:70699"/>
        <dbReference type="ChEBI" id="CHEBI:15378"/>
        <dbReference type="ChEBI" id="CHEBI:29101"/>
        <dbReference type="ChEBI" id="CHEBI:29103"/>
        <dbReference type="ChEBI" id="CHEBI:29985"/>
    </reaction>
</comment>
<dbReference type="GO" id="GO:0005886">
    <property type="term" value="C:plasma membrane"/>
    <property type="evidence" value="ECO:0007669"/>
    <property type="project" value="TreeGrafter"/>
</dbReference>
<evidence type="ECO:0000313" key="13">
    <source>
        <dbReference type="Proteomes" id="UP000233160"/>
    </source>
</evidence>
<dbReference type="PROSITE" id="PS00714">
    <property type="entry name" value="NA_DICARBOXYL_SYMP_2"/>
    <property type="match status" value="1"/>
</dbReference>
<dbReference type="InterPro" id="IPR001991">
    <property type="entry name" value="Na-dicarboxylate_symporter"/>
</dbReference>
<evidence type="ECO:0000313" key="12">
    <source>
        <dbReference type="Ensembl" id="ENSPCOP00000000027.1"/>
    </source>
</evidence>
<evidence type="ECO:0000256" key="11">
    <source>
        <dbReference type="RuleBase" id="RU361216"/>
    </source>
</evidence>
<name>A0A2K6EE57_PROCO</name>
<evidence type="ECO:0000256" key="10">
    <source>
        <dbReference type="ARBA" id="ARBA00049118"/>
    </source>
</evidence>
<feature type="transmembrane region" description="Helical" evidence="11">
    <location>
        <begin position="95"/>
        <end position="114"/>
    </location>
</feature>
<evidence type="ECO:0000256" key="1">
    <source>
        <dbReference type="ARBA" id="ARBA00004141"/>
    </source>
</evidence>
<keyword evidence="2 11" id="KW-0813">Transport</keyword>
<dbReference type="InterPro" id="IPR050746">
    <property type="entry name" value="DAACS"/>
</dbReference>
<keyword evidence="5 11" id="KW-1133">Transmembrane helix</keyword>
<dbReference type="FunFam" id="1.10.3860.10:FF:000002">
    <property type="entry name" value="Amino acid transporter"/>
    <property type="match status" value="1"/>
</dbReference>
<dbReference type="Gene3D" id="1.10.3860.10">
    <property type="entry name" value="Sodium:dicarboxylate symporter"/>
    <property type="match status" value="1"/>
</dbReference>
<feature type="transmembrane region" description="Helical" evidence="11">
    <location>
        <begin position="293"/>
        <end position="319"/>
    </location>
</feature>
<comment type="similarity">
    <text evidence="11">Belongs to the dicarboxylate/amino acid:cation symporter (DAACS) (TC 2.A.23) family.</text>
</comment>
<dbReference type="InterPro" id="IPR036458">
    <property type="entry name" value="Na:dicarbo_symporter_sf"/>
</dbReference>
<feature type="transmembrane region" description="Helical" evidence="11">
    <location>
        <begin position="20"/>
        <end position="39"/>
    </location>
</feature>
<dbReference type="GO" id="GO:0006836">
    <property type="term" value="P:neurotransmitter transport"/>
    <property type="evidence" value="ECO:0007669"/>
    <property type="project" value="UniProtKB-ARBA"/>
</dbReference>
<reference evidence="12" key="1">
    <citation type="submission" date="2025-08" db="UniProtKB">
        <authorList>
            <consortium name="Ensembl"/>
        </authorList>
    </citation>
    <scope>IDENTIFICATION</scope>
</reference>
<dbReference type="GO" id="GO:0015501">
    <property type="term" value="F:glutamate:sodium symporter activity"/>
    <property type="evidence" value="ECO:0007669"/>
    <property type="project" value="TreeGrafter"/>
</dbReference>
<protein>
    <recommendedName>
        <fullName evidence="11">Amino acid transporter</fullName>
    </recommendedName>
</protein>
<gene>
    <name evidence="12" type="primary">SLC1A7</name>
</gene>
<comment type="catalytic activity">
    <reaction evidence="9">
        <text>K(+)(in) + L-aspartate(out) + 3 Na(+)(out) + H(+)(out) = K(+)(out) + L-aspartate(in) + 3 Na(+)(in) + H(+)(in)</text>
        <dbReference type="Rhea" id="RHEA:70851"/>
        <dbReference type="ChEBI" id="CHEBI:15378"/>
        <dbReference type="ChEBI" id="CHEBI:29101"/>
        <dbReference type="ChEBI" id="CHEBI:29103"/>
        <dbReference type="ChEBI" id="CHEBI:29991"/>
    </reaction>
</comment>
<evidence type="ECO:0000256" key="6">
    <source>
        <dbReference type="ARBA" id="ARBA00023136"/>
    </source>
</evidence>
<sequence>MVPAAILARGRDVCRRNGLLILSVLSVIVGCLLGFFLRTRRLSPQEISYFQFPGELLMRMLKMLILPLVVSSLMSGLASLDAKTSSRLGILTVAYYLWTTFVAVIVGIIMVSIIHPGGAAQKETTEQSGKPIMSSADALLDLIRNMFPANLVEATFKQYRTKTTPVIKSPKVARDETPPRRILIYGVQEENGSQVQNFALDLTPPPEVVYKVEPGTSDGMNVLGIVIFSATMGIMLGRMGDSGAPLVSFCQCLNESVMKIVAVAVWYFPFGIVFLIAGKILEMDDPRAVGKKLGFYAVTVVCGLVLHGLFILPLLYFFITRKNPIVFIRGVLQALLIALATSSSSATLPITFKCLLENNHIDRRIARFVLPVGATINMDGTALYEAVAAIFIAQVNNYELDFGQIITISITATAASIGAAGIPQAGLVTMVIVLTSVGLPTDDITLIIAVDWALDRFRTMINVLGDALAAGIMAHICRKDFARDTGTEKLPPIETKPVSLQEIVATQQNGCVKSVAEASELTLGPACPHHVPVQVEQDEEPAATSLEHCTIEISELETNV</sequence>
<dbReference type="GO" id="GO:0098657">
    <property type="term" value="P:import into cell"/>
    <property type="evidence" value="ECO:0007669"/>
    <property type="project" value="UniProtKB-ARBA"/>
</dbReference>
<evidence type="ECO:0000256" key="7">
    <source>
        <dbReference type="ARBA" id="ARBA00023180"/>
    </source>
</evidence>
<dbReference type="PRINTS" id="PR00173">
    <property type="entry name" value="EDTRNSPORT"/>
</dbReference>
<keyword evidence="6 11" id="KW-0472">Membrane</keyword>
<feature type="transmembrane region" description="Helical" evidence="11">
    <location>
        <begin position="220"/>
        <end position="240"/>
    </location>
</feature>
<proteinExistence type="inferred from homology"/>
<evidence type="ECO:0000256" key="3">
    <source>
        <dbReference type="ARBA" id="ARBA00022692"/>
    </source>
</evidence>
<accession>A0A2K6EE57</accession>
<dbReference type="InterPro" id="IPR018107">
    <property type="entry name" value="Na-dicarboxylate_symporter_CS"/>
</dbReference>
<dbReference type="PROSITE" id="PS00713">
    <property type="entry name" value="NA_DICARBOXYL_SYMP_1"/>
    <property type="match status" value="1"/>
</dbReference>
<keyword evidence="13" id="KW-1185">Reference proteome</keyword>